<keyword evidence="3" id="KW-1185">Reference proteome</keyword>
<name>A0A238XEX4_9RHOB</name>
<gene>
    <name evidence="2" type="ORF">SAMN06265370_11111</name>
</gene>
<protein>
    <submittedName>
        <fullName evidence="2">Uncharacterized protein</fullName>
    </submittedName>
</protein>
<organism evidence="2 3">
    <name type="scientific">Puniceibacterium sediminis</name>
    <dbReference type="NCBI Taxonomy" id="1608407"/>
    <lineage>
        <taxon>Bacteria</taxon>
        <taxon>Pseudomonadati</taxon>
        <taxon>Pseudomonadota</taxon>
        <taxon>Alphaproteobacteria</taxon>
        <taxon>Rhodobacterales</taxon>
        <taxon>Paracoccaceae</taxon>
        <taxon>Puniceibacterium</taxon>
    </lineage>
</organism>
<evidence type="ECO:0000313" key="3">
    <source>
        <dbReference type="Proteomes" id="UP000198417"/>
    </source>
</evidence>
<proteinExistence type="predicted"/>
<dbReference type="AlphaFoldDB" id="A0A238XEX4"/>
<evidence type="ECO:0000313" key="2">
    <source>
        <dbReference type="EMBL" id="SNR57477.1"/>
    </source>
</evidence>
<evidence type="ECO:0000256" key="1">
    <source>
        <dbReference type="SAM" id="MobiDB-lite"/>
    </source>
</evidence>
<feature type="region of interest" description="Disordered" evidence="1">
    <location>
        <begin position="1"/>
        <end position="22"/>
    </location>
</feature>
<dbReference type="Proteomes" id="UP000198417">
    <property type="component" value="Unassembled WGS sequence"/>
</dbReference>
<accession>A0A238XEX4</accession>
<dbReference type="EMBL" id="FZNN01000011">
    <property type="protein sequence ID" value="SNR57477.1"/>
    <property type="molecule type" value="Genomic_DNA"/>
</dbReference>
<reference evidence="2 3" key="1">
    <citation type="submission" date="2017-06" db="EMBL/GenBank/DDBJ databases">
        <authorList>
            <person name="Kim H.J."/>
            <person name="Triplett B.A."/>
        </authorList>
    </citation>
    <scope>NUCLEOTIDE SEQUENCE [LARGE SCALE GENOMIC DNA]</scope>
    <source>
        <strain evidence="2 3">DSM 29052</strain>
    </source>
</reference>
<sequence length="92" mass="9111">MDSLKIGESAGRSGKSLPPAQPVAQTATFNHEMNSMQPARGLTGRTPAAHELQSGAAMAAQLSAPPAVSITPLSVAAAGYGSARAALGIGID</sequence>